<comment type="caution">
    <text evidence="2">The sequence shown here is derived from an EMBL/GenBank/DDBJ whole genome shotgun (WGS) entry which is preliminary data.</text>
</comment>
<dbReference type="GO" id="GO:0005737">
    <property type="term" value="C:cytoplasm"/>
    <property type="evidence" value="ECO:0007669"/>
    <property type="project" value="TreeGrafter"/>
</dbReference>
<sequence length="273" mass="31690">MTQKMRFTILTNEPNGWTAKEFKKAVKGKPILLNFVSVDSFNDRNIYQKKLGDVTLLKSTQLKHYAERASLLYSFDQKTYMINKRLSTHRLITSKLYQQTMIESAPDIHGIESFYFHSKKEILQSIQCKRLQYPFIIKKLAGSQGIGVHLIRRKKELEQFGEKEILSYVCQNFIQNSGDYRVLVLGGKVLAMMKRTANEHDFRNNISQGGTAEVITDVHTRKKLEEIARRTTKLFQLDFCGVDIIFDEVSHTYRVLETNSIPNWEGIQTIIPF</sequence>
<dbReference type="InterPro" id="IPR013815">
    <property type="entry name" value="ATP_grasp_subdomain_1"/>
</dbReference>
<dbReference type="Pfam" id="PF08443">
    <property type="entry name" value="RimK"/>
    <property type="match status" value="1"/>
</dbReference>
<protein>
    <recommendedName>
        <fullName evidence="1">ATP-grasp fold RimK-type domain-containing protein</fullName>
    </recommendedName>
</protein>
<gene>
    <name evidence="2" type="ORF">COU33_01680</name>
</gene>
<evidence type="ECO:0000313" key="2">
    <source>
        <dbReference type="EMBL" id="PIT86697.1"/>
    </source>
</evidence>
<dbReference type="Gene3D" id="3.30.470.20">
    <property type="entry name" value="ATP-grasp fold, B domain"/>
    <property type="match status" value="1"/>
</dbReference>
<name>A0A2M6W1K6_9BACT</name>
<feature type="domain" description="ATP-grasp fold RimK-type" evidence="1">
    <location>
        <begin position="116"/>
        <end position="268"/>
    </location>
</feature>
<evidence type="ECO:0000313" key="3">
    <source>
        <dbReference type="Proteomes" id="UP000229362"/>
    </source>
</evidence>
<proteinExistence type="predicted"/>
<dbReference type="EMBL" id="PFBZ01000073">
    <property type="protein sequence ID" value="PIT86697.1"/>
    <property type="molecule type" value="Genomic_DNA"/>
</dbReference>
<dbReference type="Proteomes" id="UP000229362">
    <property type="component" value="Unassembled WGS sequence"/>
</dbReference>
<feature type="non-terminal residue" evidence="2">
    <location>
        <position position="273"/>
    </location>
</feature>
<dbReference type="PANTHER" id="PTHR21621">
    <property type="entry name" value="RIBOSOMAL PROTEIN S6 MODIFICATION PROTEIN"/>
    <property type="match status" value="1"/>
</dbReference>
<dbReference type="GO" id="GO:0018169">
    <property type="term" value="F:ribosomal S6-glutamic acid ligase activity"/>
    <property type="evidence" value="ECO:0007669"/>
    <property type="project" value="TreeGrafter"/>
</dbReference>
<dbReference type="GO" id="GO:0005524">
    <property type="term" value="F:ATP binding"/>
    <property type="evidence" value="ECO:0007669"/>
    <property type="project" value="InterPro"/>
</dbReference>
<organism evidence="2 3">
    <name type="scientific">Candidatus Magasanikbacteria bacterium CG10_big_fil_rev_8_21_14_0_10_43_6</name>
    <dbReference type="NCBI Taxonomy" id="1974650"/>
    <lineage>
        <taxon>Bacteria</taxon>
        <taxon>Candidatus Magasanikiibacteriota</taxon>
    </lineage>
</organism>
<evidence type="ECO:0000259" key="1">
    <source>
        <dbReference type="Pfam" id="PF08443"/>
    </source>
</evidence>
<dbReference type="PANTHER" id="PTHR21621:SF0">
    <property type="entry name" value="BETA-CITRYLGLUTAMATE SYNTHASE B-RELATED"/>
    <property type="match status" value="1"/>
</dbReference>
<dbReference type="InterPro" id="IPR013651">
    <property type="entry name" value="ATP-grasp_RimK-type"/>
</dbReference>
<dbReference type="SUPFAM" id="SSF56059">
    <property type="entry name" value="Glutathione synthetase ATP-binding domain-like"/>
    <property type="match status" value="1"/>
</dbReference>
<dbReference type="GO" id="GO:0009432">
    <property type="term" value="P:SOS response"/>
    <property type="evidence" value="ECO:0007669"/>
    <property type="project" value="TreeGrafter"/>
</dbReference>
<accession>A0A2M6W1K6</accession>
<reference evidence="3" key="1">
    <citation type="submission" date="2017-09" db="EMBL/GenBank/DDBJ databases">
        <title>Depth-based differentiation of microbial function through sediment-hosted aquifers and enrichment of novel symbionts in the deep terrestrial subsurface.</title>
        <authorList>
            <person name="Probst A.J."/>
            <person name="Ladd B."/>
            <person name="Jarett J.K."/>
            <person name="Geller-Mcgrath D.E."/>
            <person name="Sieber C.M.K."/>
            <person name="Emerson J.B."/>
            <person name="Anantharaman K."/>
            <person name="Thomas B.C."/>
            <person name="Malmstrom R."/>
            <person name="Stieglmeier M."/>
            <person name="Klingl A."/>
            <person name="Woyke T."/>
            <person name="Ryan C.M."/>
            <person name="Banfield J.F."/>
        </authorList>
    </citation>
    <scope>NUCLEOTIDE SEQUENCE [LARGE SCALE GENOMIC DNA]</scope>
</reference>
<dbReference type="AlphaFoldDB" id="A0A2M6W1K6"/>
<dbReference type="Gene3D" id="3.30.1490.20">
    <property type="entry name" value="ATP-grasp fold, A domain"/>
    <property type="match status" value="1"/>
</dbReference>